<evidence type="ECO:0000259" key="11">
    <source>
        <dbReference type="Pfam" id="PF18404"/>
    </source>
</evidence>
<comment type="subcellular location">
    <subcellularLocation>
        <location evidence="2">Endoplasmic reticulum lumen</location>
    </subcellularLocation>
</comment>
<dbReference type="Proteomes" id="UP000000707">
    <property type="component" value="Unassembled WGS sequence"/>
</dbReference>
<dbReference type="InterPro" id="IPR040694">
    <property type="entry name" value="UGGT_TRXL_2"/>
</dbReference>
<feature type="domain" description="UGGT thioredoxin-like" evidence="9">
    <location>
        <begin position="253"/>
        <end position="377"/>
    </location>
</feature>
<dbReference type="Pfam" id="PF18400">
    <property type="entry name" value="Thioredoxin_12"/>
    <property type="match status" value="1"/>
</dbReference>
<dbReference type="SUPFAM" id="SSF53448">
    <property type="entry name" value="Nucleotide-diphospho-sugar transferases"/>
    <property type="match status" value="1"/>
</dbReference>
<dbReference type="InterPro" id="IPR009448">
    <property type="entry name" value="UDP-g_GGtrans"/>
</dbReference>
<feature type="compositionally biased region" description="Acidic residues" evidence="6">
    <location>
        <begin position="1398"/>
        <end position="1414"/>
    </location>
</feature>
<dbReference type="Pfam" id="PF06427">
    <property type="entry name" value="UDP-g_GGTase"/>
    <property type="match status" value="1"/>
</dbReference>
<dbReference type="UniPathway" id="UPA00378"/>
<feature type="region of interest" description="Disordered" evidence="6">
    <location>
        <begin position="1392"/>
        <end position="1414"/>
    </location>
</feature>
<dbReference type="KEGG" id="cten:18249370"/>
<protein>
    <submittedName>
        <fullName evidence="12">Uncharacterized protein</fullName>
    </submittedName>
</protein>
<evidence type="ECO:0000256" key="2">
    <source>
        <dbReference type="ARBA" id="ARBA00004319"/>
    </source>
</evidence>
<feature type="signal peptide" evidence="7">
    <location>
        <begin position="1"/>
        <end position="16"/>
    </location>
</feature>
<evidence type="ECO:0000256" key="1">
    <source>
        <dbReference type="ARBA" id="ARBA00001913"/>
    </source>
</evidence>
<comment type="cofactor">
    <cofactor evidence="1">
        <name>Ca(2+)</name>
        <dbReference type="ChEBI" id="CHEBI:29108"/>
    </cofactor>
</comment>
<dbReference type="InterPro" id="IPR029044">
    <property type="entry name" value="Nucleotide-diphossugar_trans"/>
</dbReference>
<dbReference type="Pfam" id="PF18404">
    <property type="entry name" value="Glyco_transf_24"/>
    <property type="match status" value="1"/>
</dbReference>
<dbReference type="GO" id="GO:0003980">
    <property type="term" value="F:UDP-glucose:glycoprotein glucosyltransferase activity"/>
    <property type="evidence" value="ECO:0007669"/>
    <property type="project" value="InterPro"/>
</dbReference>
<keyword evidence="3 7" id="KW-0732">Signal</keyword>
<evidence type="ECO:0000256" key="7">
    <source>
        <dbReference type="SAM" id="SignalP"/>
    </source>
</evidence>
<feature type="domain" description="UGGT thioredoxin-like" evidence="8">
    <location>
        <begin position="38"/>
        <end position="233"/>
    </location>
</feature>
<feature type="domain" description="Glucosyltransferase 24 catalytic" evidence="11">
    <location>
        <begin position="1107"/>
        <end position="1374"/>
    </location>
</feature>
<keyword evidence="13" id="KW-1185">Reference proteome</keyword>
<dbReference type="PANTHER" id="PTHR11226:SF0">
    <property type="entry name" value="UDP-GLUCOSE:GLYCOPROTEIN GLUCOSYLTRANSFERASE"/>
    <property type="match status" value="1"/>
</dbReference>
<keyword evidence="5" id="KW-0325">Glycoprotein</keyword>
<evidence type="ECO:0000313" key="12">
    <source>
        <dbReference type="EMBL" id="EGV65787.1"/>
    </source>
</evidence>
<evidence type="ECO:0000259" key="8">
    <source>
        <dbReference type="Pfam" id="PF18400"/>
    </source>
</evidence>
<name>G3AY81_CANTC</name>
<evidence type="ECO:0000313" key="13">
    <source>
        <dbReference type="Proteomes" id="UP000000707"/>
    </source>
</evidence>
<evidence type="ECO:0000256" key="4">
    <source>
        <dbReference type="ARBA" id="ARBA00022824"/>
    </source>
</evidence>
<accession>G3AY81</accession>
<organism evidence="13">
    <name type="scientific">Candida tenuis (strain ATCC 10573 / BCRC 21748 / CBS 615 / JCM 9827 / NBRC 10315 / NRRL Y-1498 / VKM Y-70)</name>
    <name type="common">Yeast</name>
    <name type="synonym">Yamadazyma tenuis</name>
    <dbReference type="NCBI Taxonomy" id="590646"/>
    <lineage>
        <taxon>Eukaryota</taxon>
        <taxon>Fungi</taxon>
        <taxon>Dikarya</taxon>
        <taxon>Ascomycota</taxon>
        <taxon>Saccharomycotina</taxon>
        <taxon>Pichiomycetes</taxon>
        <taxon>Debaryomycetaceae</taxon>
        <taxon>Yamadazyma</taxon>
    </lineage>
</organism>
<evidence type="ECO:0000256" key="5">
    <source>
        <dbReference type="ARBA" id="ARBA00023180"/>
    </source>
</evidence>
<dbReference type="GO" id="GO:0018279">
    <property type="term" value="P:protein N-linked glycosylation via asparagine"/>
    <property type="evidence" value="ECO:0007669"/>
    <property type="project" value="TreeGrafter"/>
</dbReference>
<dbReference type="InterPro" id="IPR040497">
    <property type="entry name" value="Glyco_transf_24"/>
</dbReference>
<dbReference type="InterPro" id="IPR040693">
    <property type="entry name" value="UGGT_TRXL_1"/>
</dbReference>
<dbReference type="Gene3D" id="3.90.550.10">
    <property type="entry name" value="Spore Coat Polysaccharide Biosynthesis Protein SpsA, Chain A"/>
    <property type="match status" value="1"/>
</dbReference>
<proteinExistence type="predicted"/>
<dbReference type="Pfam" id="PF18401">
    <property type="entry name" value="Thioredoxin_13"/>
    <property type="match status" value="1"/>
</dbReference>
<evidence type="ECO:0000256" key="3">
    <source>
        <dbReference type="ARBA" id="ARBA00022729"/>
    </source>
</evidence>
<dbReference type="CDD" id="cd06432">
    <property type="entry name" value="GT8_HUGT1_C_like"/>
    <property type="match status" value="1"/>
</dbReference>
<gene>
    <name evidence="12" type="ORF">CANTEDRAFT_129246</name>
</gene>
<dbReference type="GO" id="GO:0051082">
    <property type="term" value="F:unfolded protein binding"/>
    <property type="evidence" value="ECO:0007669"/>
    <property type="project" value="TreeGrafter"/>
</dbReference>
<dbReference type="GO" id="GO:0036503">
    <property type="term" value="P:ERAD pathway"/>
    <property type="evidence" value="ECO:0007669"/>
    <property type="project" value="TreeGrafter"/>
</dbReference>
<reference evidence="12 13" key="1">
    <citation type="journal article" date="2011" name="Proc. Natl. Acad. Sci. U.S.A.">
        <title>Comparative genomics of xylose-fermenting fungi for enhanced biofuel production.</title>
        <authorList>
            <person name="Wohlbach D.J."/>
            <person name="Kuo A."/>
            <person name="Sato T.K."/>
            <person name="Potts K.M."/>
            <person name="Salamov A.A."/>
            <person name="LaButti K.M."/>
            <person name="Sun H."/>
            <person name="Clum A."/>
            <person name="Pangilinan J.L."/>
            <person name="Lindquist E.A."/>
            <person name="Lucas S."/>
            <person name="Lapidus A."/>
            <person name="Jin M."/>
            <person name="Gunawan C."/>
            <person name="Balan V."/>
            <person name="Dale B.E."/>
            <person name="Jeffries T.W."/>
            <person name="Zinkel R."/>
            <person name="Barry K.W."/>
            <person name="Grigoriev I.V."/>
            <person name="Gasch A.P."/>
        </authorList>
    </citation>
    <scope>NUCLEOTIDE SEQUENCE [LARGE SCALE GENOMIC DNA]</scope>
    <source>
        <strain evidence="13">ATCC 10573 / BCRC 21748 / CBS 615 / JCM 9827 / NBRC 10315 / NRRL Y-1498 / VKM Y-70</strain>
    </source>
</reference>
<keyword evidence="4" id="KW-0256">Endoplasmic reticulum</keyword>
<sequence>MQRIILLLVWVHIALCVSNHGDNSLKVMLQTPEWSPMPFHLHLLESIAAIDESLYGSAAYSLVNDDYDEEFLLSAANDELVYQLVHDSAGLDPINKSLADLKTASKYYAPRIQTHFSSYLNDIQPKYRGKCDYDMFGTKLERKPTKQYSWLLSGDRIYCTPDDLFALEFSKRSDMSSQLLPFDRVIGQNSKAPLLILYGDLNHEGFNSMFNNLYQSAEAGKLRFVWRYVPSMGAPDLLPNYASTLDLKNSSTPSSIGDFGLKLASKVLSNNVSPREKYRMLNSILEDFPSHLVDIDSEVVDSDVADSAAANEKMGTSKESVGIYLNGAPVNGLELDAFKLFNRIEEEVNIIQEIIALGFNLDQARTLLVKFALHAAVKLSEFNSGSDENRYKVHENSFVAGAQTKRGGVVFINDIETDENYQEYTTVREKAYIDMIPQLAPGQFPPLKENIHDLIFVINLSNQEQLKVFFTFSKLILDRGIPQQIGVLPFGDSELDIKIAKYFYFLYDTTTSKEALAFLYKIFMRETDNEITELLEHISIQGYEFSPSVYLSTLEKFSITEPSIVFNGIITDLKSDWRRQMGSQIRKDVSALHNGLRANKIGFSMKKFLHQSAKSERNLNIIPKDSSGFKYKKVSVSLIEKSSRFRLRPSLVVKDDIEVWLVGDLSQSAAFNQLIQLFKLMSISSFDIQLRVIDLSKSQLLSKIKQGDLNEKDLDNLLVTLEKESTTLKRADPDSDMKQFVSEQGLPPHHSYILVNSRYFRIDNTFSLKQVESIISFEKSFRLSIFDSFLGKYPEIFESSKVDDFYDEKLGIMFHDWKDLLVTRIMKSFFVDDDKYVDDVARYDFSSMNMYNSFVIDNELEPLVDVLVVVDPLVPYSQQIVGIVKGCINLPFIRTRILLQPQSQYLHLPIKRYFKGVYPSYPIKFDSSGFVDENLSAQFSGLSDDVFSVDLLSPKRWVAMSKFAPKNLDLDYFKFSSLSSKDQEVVFELSKLLIEGFATDVTNASPPGGLTLKVSQGDKEADTIIMSNLGYFQLPIGEGTWNLTTGASPYFNYGLLSASSDPFDSSTVIHKQVPLNVFNLDGLVLRPRLVKQASSLSKAKPIQQDGINIFTVSSGHLYERLSSIMMASVRSNTQHPVTFWLLENYLSPNFKALLPKLAEEYKFEYHLITYKWPMWLRSQFSRQRTIWGYKILFLDVLFPIELDHVIFVDADQINRSDMIDLVKLDMGDAPYGFVPMCESKEEMDGFRFWKTGYWKDVLKDDLKYHISALYKVNLKRFREIGAGDRLRSHYQKLSSDPNSLSNLDQDLPNNMQRTIPIYSLPQEYLWCETWCSDSTLQEAKNIDLCNNPLTKENKLDVAKRLIPEWSAYDKDISALIDTIEVQESRKEYEINTPVFIEDKDEDGEEDDEYEHDEL</sequence>
<dbReference type="GO" id="GO:0005788">
    <property type="term" value="C:endoplasmic reticulum lumen"/>
    <property type="evidence" value="ECO:0007669"/>
    <property type="project" value="UniProtKB-SubCell"/>
</dbReference>
<dbReference type="OrthoDB" id="27683at2759"/>
<evidence type="ECO:0000259" key="9">
    <source>
        <dbReference type="Pfam" id="PF18401"/>
    </source>
</evidence>
<dbReference type="EMBL" id="GL996512">
    <property type="protein sequence ID" value="EGV65787.1"/>
    <property type="molecule type" value="Genomic_DNA"/>
</dbReference>
<feature type="chain" id="PRO_5003442700" evidence="7">
    <location>
        <begin position="17"/>
        <end position="1414"/>
    </location>
</feature>
<dbReference type="InterPro" id="IPR040692">
    <property type="entry name" value="UGGT_TRXL_3"/>
</dbReference>
<dbReference type="STRING" id="590646.G3AY81"/>
<dbReference type="eggNOG" id="KOG1879">
    <property type="taxonomic scope" value="Eukaryota"/>
</dbReference>
<evidence type="ECO:0000256" key="6">
    <source>
        <dbReference type="SAM" id="MobiDB-lite"/>
    </source>
</evidence>
<dbReference type="PANTHER" id="PTHR11226">
    <property type="entry name" value="UDP-GLUCOSE GLYCOPROTEIN:GLUCOSYLTRANSFERASE"/>
    <property type="match status" value="1"/>
</dbReference>
<dbReference type="Pfam" id="PF18402">
    <property type="entry name" value="Thioredoxin_14"/>
    <property type="match status" value="1"/>
</dbReference>
<evidence type="ECO:0000259" key="10">
    <source>
        <dbReference type="Pfam" id="PF18402"/>
    </source>
</evidence>
<dbReference type="HOGENOM" id="CLU_002668_1_0_1"/>
<feature type="domain" description="UGGT thioredoxin-like" evidence="10">
    <location>
        <begin position="406"/>
        <end position="619"/>
    </location>
</feature>
<dbReference type="GeneID" id="18249370"/>